<evidence type="ECO:0000313" key="2">
    <source>
        <dbReference type="EMBL" id="SIP71582.1"/>
    </source>
</evidence>
<protein>
    <submittedName>
        <fullName evidence="2">Uncharacterized protein</fullName>
    </submittedName>
</protein>
<gene>
    <name evidence="2" type="ORF">XIS1_1200002</name>
</gene>
<proteinExistence type="predicted"/>
<name>A0A1N6MRW0_9GAMM</name>
<dbReference type="Proteomes" id="UP000196435">
    <property type="component" value="Unassembled WGS sequence"/>
</dbReference>
<feature type="transmembrane region" description="Helical" evidence="1">
    <location>
        <begin position="12"/>
        <end position="34"/>
    </location>
</feature>
<sequence length="45" mass="4959">MLPRLARTQKGRVFVQLCIGGETLPILALFAVAMPGEIVQFCEKL</sequence>
<keyword evidence="1" id="KW-0812">Transmembrane</keyword>
<keyword evidence="1" id="KW-1133">Transmembrane helix</keyword>
<evidence type="ECO:0000313" key="3">
    <source>
        <dbReference type="Proteomes" id="UP000196435"/>
    </source>
</evidence>
<dbReference type="EMBL" id="FTLG01000025">
    <property type="protein sequence ID" value="SIP71582.1"/>
    <property type="molecule type" value="Genomic_DNA"/>
</dbReference>
<dbReference type="AlphaFoldDB" id="A0A1N6MRW0"/>
<keyword evidence="1" id="KW-0472">Membrane</keyword>
<evidence type="ECO:0000256" key="1">
    <source>
        <dbReference type="SAM" id="Phobius"/>
    </source>
</evidence>
<accession>A0A1N6MRW0</accession>
<reference evidence="3" key="1">
    <citation type="submission" date="2016-12" db="EMBL/GenBank/DDBJ databases">
        <authorList>
            <person name="Gaudriault S."/>
        </authorList>
    </citation>
    <scope>NUCLEOTIDE SEQUENCE [LARGE SCALE GENOMIC DNA]</scope>
    <source>
        <strain evidence="3">HGB1681 (deposited as PTA-6826 in the American Type Culture Collection)</strain>
    </source>
</reference>
<organism evidence="2 3">
    <name type="scientific">Xenorhabdus innexi</name>
    <dbReference type="NCBI Taxonomy" id="290109"/>
    <lineage>
        <taxon>Bacteria</taxon>
        <taxon>Pseudomonadati</taxon>
        <taxon>Pseudomonadota</taxon>
        <taxon>Gammaproteobacteria</taxon>
        <taxon>Enterobacterales</taxon>
        <taxon>Morganellaceae</taxon>
        <taxon>Xenorhabdus</taxon>
    </lineage>
</organism>